<keyword evidence="9" id="KW-1185">Reference proteome</keyword>
<keyword evidence="4 6" id="KW-1133">Transmembrane helix</keyword>
<organism evidence="8 9">
    <name type="scientific">Vagococcus elongatus</name>
    <dbReference type="NCBI Taxonomy" id="180344"/>
    <lineage>
        <taxon>Bacteria</taxon>
        <taxon>Bacillati</taxon>
        <taxon>Bacillota</taxon>
        <taxon>Bacilli</taxon>
        <taxon>Lactobacillales</taxon>
        <taxon>Enterococcaceae</taxon>
        <taxon>Vagococcus</taxon>
    </lineage>
</organism>
<evidence type="ECO:0000256" key="3">
    <source>
        <dbReference type="ARBA" id="ARBA00022692"/>
    </source>
</evidence>
<dbReference type="OrthoDB" id="2417289at2"/>
<feature type="transmembrane region" description="Helical" evidence="6">
    <location>
        <begin position="114"/>
        <end position="136"/>
    </location>
</feature>
<evidence type="ECO:0000256" key="1">
    <source>
        <dbReference type="ARBA" id="ARBA00004651"/>
    </source>
</evidence>
<comment type="subcellular location">
    <subcellularLocation>
        <location evidence="1">Cell membrane</location>
        <topology evidence="1">Multi-pass membrane protein</topology>
    </subcellularLocation>
</comment>
<dbReference type="InterPro" id="IPR015867">
    <property type="entry name" value="N-reg_PII/ATP_PRibTrfase_C"/>
</dbReference>
<evidence type="ECO:0000256" key="6">
    <source>
        <dbReference type="SAM" id="Phobius"/>
    </source>
</evidence>
<gene>
    <name evidence="8" type="ORF">CBF29_00170</name>
</gene>
<dbReference type="PANTHER" id="PTHR33545">
    <property type="entry name" value="UPF0750 MEMBRANE PROTEIN YITT-RELATED"/>
    <property type="match status" value="1"/>
</dbReference>
<feature type="domain" description="DUF2179" evidence="7">
    <location>
        <begin position="227"/>
        <end position="281"/>
    </location>
</feature>
<evidence type="ECO:0000313" key="8">
    <source>
        <dbReference type="EMBL" id="RSU15763.1"/>
    </source>
</evidence>
<feature type="transmembrane region" description="Helical" evidence="6">
    <location>
        <begin position="55"/>
        <end position="80"/>
    </location>
</feature>
<evidence type="ECO:0000313" key="9">
    <source>
        <dbReference type="Proteomes" id="UP000287605"/>
    </source>
</evidence>
<dbReference type="Proteomes" id="UP000287605">
    <property type="component" value="Unassembled WGS sequence"/>
</dbReference>
<protein>
    <recommendedName>
        <fullName evidence="7">DUF2179 domain-containing protein</fullName>
    </recommendedName>
</protein>
<sequence>MREFNQNYEIVTRCVVILINALLAAIGLNLFLIPANVFSAGLNGVSQLLSEALNIFSGITVDTGILVFLLNIPVFMLGWIKLGPKATIYSFLTVFSFSISLLLIPVHAIVEDTLLNAIVGGVLVGIGAALCLKFGFTTGGFDVLSVIIAKSTGKSVGNMMFLMNLLIIMLAGLLFNWEQAIYTVISIYCLSIVVDKIHTSGNKLTLMIISDIPEDNMVQQLRKTVVRGITIFPGKGGISKKERSVYMIVVSRYELYDIEKAIYEVDPHAFVNVMPTEHVMGLFYTENQQKEMLRNAYGQVE</sequence>
<keyword evidence="2" id="KW-1003">Cell membrane</keyword>
<dbReference type="Gene3D" id="3.30.70.120">
    <property type="match status" value="1"/>
</dbReference>
<feature type="transmembrane region" description="Helical" evidence="6">
    <location>
        <begin position="156"/>
        <end position="174"/>
    </location>
</feature>
<evidence type="ECO:0000256" key="4">
    <source>
        <dbReference type="ARBA" id="ARBA00022989"/>
    </source>
</evidence>
<name>A0A430B629_9ENTE</name>
<dbReference type="InterPro" id="IPR019264">
    <property type="entry name" value="DUF2179"/>
</dbReference>
<reference evidence="8 9" key="1">
    <citation type="submission" date="2017-05" db="EMBL/GenBank/DDBJ databases">
        <title>Vagococcus spp. assemblies.</title>
        <authorList>
            <person name="Gulvik C.A."/>
        </authorList>
    </citation>
    <scope>NUCLEOTIDE SEQUENCE [LARGE SCALE GENOMIC DNA]</scope>
    <source>
        <strain evidence="8 9">CCUG 51432</strain>
    </source>
</reference>
<feature type="transmembrane region" description="Helical" evidence="6">
    <location>
        <begin position="12"/>
        <end position="35"/>
    </location>
</feature>
<proteinExistence type="predicted"/>
<dbReference type="AlphaFoldDB" id="A0A430B629"/>
<evidence type="ECO:0000256" key="5">
    <source>
        <dbReference type="ARBA" id="ARBA00023136"/>
    </source>
</evidence>
<accession>A0A430B629</accession>
<dbReference type="EMBL" id="NGKA01000001">
    <property type="protein sequence ID" value="RSU15763.1"/>
    <property type="molecule type" value="Genomic_DNA"/>
</dbReference>
<dbReference type="PIRSF" id="PIRSF006483">
    <property type="entry name" value="Membrane_protein_YitT"/>
    <property type="match status" value="1"/>
</dbReference>
<dbReference type="CDD" id="cd16380">
    <property type="entry name" value="YitT_C"/>
    <property type="match status" value="1"/>
</dbReference>
<dbReference type="GO" id="GO:0005886">
    <property type="term" value="C:plasma membrane"/>
    <property type="evidence" value="ECO:0007669"/>
    <property type="project" value="UniProtKB-SubCell"/>
</dbReference>
<dbReference type="PANTHER" id="PTHR33545:SF5">
    <property type="entry name" value="UPF0750 MEMBRANE PROTEIN YITT"/>
    <property type="match status" value="1"/>
</dbReference>
<dbReference type="InterPro" id="IPR003740">
    <property type="entry name" value="YitT"/>
</dbReference>
<dbReference type="Pfam" id="PF02588">
    <property type="entry name" value="YitT_membrane"/>
    <property type="match status" value="1"/>
</dbReference>
<dbReference type="InterPro" id="IPR051461">
    <property type="entry name" value="UPF0750_membrane"/>
</dbReference>
<dbReference type="Pfam" id="PF10035">
    <property type="entry name" value="DUF2179"/>
    <property type="match status" value="1"/>
</dbReference>
<comment type="caution">
    <text evidence="8">The sequence shown here is derived from an EMBL/GenBank/DDBJ whole genome shotgun (WGS) entry which is preliminary data.</text>
</comment>
<evidence type="ECO:0000259" key="7">
    <source>
        <dbReference type="Pfam" id="PF10035"/>
    </source>
</evidence>
<keyword evidence="3 6" id="KW-0812">Transmembrane</keyword>
<evidence type="ECO:0000256" key="2">
    <source>
        <dbReference type="ARBA" id="ARBA00022475"/>
    </source>
</evidence>
<keyword evidence="5 6" id="KW-0472">Membrane</keyword>
<feature type="transmembrane region" description="Helical" evidence="6">
    <location>
        <begin position="87"/>
        <end position="108"/>
    </location>
</feature>